<reference evidence="1 2" key="1">
    <citation type="submission" date="2019-10" db="EMBL/GenBank/DDBJ databases">
        <title>Complete genome sequence of Variovorax paradoxus 5C-2.</title>
        <authorList>
            <person name="Gogoleva N.E."/>
            <person name="Balkin A.S."/>
        </authorList>
    </citation>
    <scope>NUCLEOTIDE SEQUENCE [LARGE SCALE GENOMIC DNA]</scope>
    <source>
        <strain evidence="1 2">5C-2</strain>
    </source>
</reference>
<dbReference type="EMBL" id="CP045644">
    <property type="protein sequence ID" value="QFZ86958.1"/>
    <property type="molecule type" value="Genomic_DNA"/>
</dbReference>
<dbReference type="Proteomes" id="UP000326780">
    <property type="component" value="Chromosome"/>
</dbReference>
<accession>A0A5Q0MD00</accession>
<evidence type="ECO:0000313" key="1">
    <source>
        <dbReference type="EMBL" id="QFZ86958.1"/>
    </source>
</evidence>
<organism evidence="1 2">
    <name type="scientific">Variovorax paradoxus</name>
    <dbReference type="NCBI Taxonomy" id="34073"/>
    <lineage>
        <taxon>Bacteria</taxon>
        <taxon>Pseudomonadati</taxon>
        <taxon>Pseudomonadota</taxon>
        <taxon>Betaproteobacteria</taxon>
        <taxon>Burkholderiales</taxon>
        <taxon>Comamonadaceae</taxon>
        <taxon>Variovorax</taxon>
    </lineage>
</organism>
<gene>
    <name evidence="1" type="ORF">GFK26_31380</name>
</gene>
<dbReference type="RefSeq" id="WP_153285397.1">
    <property type="nucleotide sequence ID" value="NZ_CP045644.1"/>
</dbReference>
<proteinExistence type="predicted"/>
<evidence type="ECO:0000313" key="2">
    <source>
        <dbReference type="Proteomes" id="UP000326780"/>
    </source>
</evidence>
<dbReference type="AlphaFoldDB" id="A0A5Q0MD00"/>
<sequence length="106" mass="11773">MSSSPAGKIRVYVYGAEATYSGVCDFAWDAPAVGGRHKLMLFLAQSEDVPREEDAASELAKFGFVDLRLWAGRPVDVEALNDPQMHAFRKHYEGAFEEGCSVVWYP</sequence>
<protein>
    <submittedName>
        <fullName evidence="1">Uncharacterized protein</fullName>
    </submittedName>
</protein>
<name>A0A5Q0MD00_VARPD</name>